<evidence type="ECO:0000313" key="2">
    <source>
        <dbReference type="Proteomes" id="UP001162992"/>
    </source>
</evidence>
<keyword evidence="2" id="KW-1185">Reference proteome</keyword>
<reference evidence="2" key="1">
    <citation type="journal article" date="2024" name="Proc. Natl. Acad. Sci. U.S.A.">
        <title>Extraordinary preservation of gene collinearity over three hundred million years revealed in homosporous lycophytes.</title>
        <authorList>
            <person name="Li C."/>
            <person name="Wickell D."/>
            <person name="Kuo L.Y."/>
            <person name="Chen X."/>
            <person name="Nie B."/>
            <person name="Liao X."/>
            <person name="Peng D."/>
            <person name="Ji J."/>
            <person name="Jenkins J."/>
            <person name="Williams M."/>
            <person name="Shu S."/>
            <person name="Plott C."/>
            <person name="Barry K."/>
            <person name="Rajasekar S."/>
            <person name="Grimwood J."/>
            <person name="Han X."/>
            <person name="Sun S."/>
            <person name="Hou Z."/>
            <person name="He W."/>
            <person name="Dai G."/>
            <person name="Sun C."/>
            <person name="Schmutz J."/>
            <person name="Leebens-Mack J.H."/>
            <person name="Li F.W."/>
            <person name="Wang L."/>
        </authorList>
    </citation>
    <scope>NUCLEOTIDE SEQUENCE [LARGE SCALE GENOMIC DNA]</scope>
    <source>
        <strain evidence="2">cv. PW_Plant_1</strain>
    </source>
</reference>
<organism evidence="1 2">
    <name type="scientific">Diphasiastrum complanatum</name>
    <name type="common">Issler's clubmoss</name>
    <name type="synonym">Lycopodium complanatum</name>
    <dbReference type="NCBI Taxonomy" id="34168"/>
    <lineage>
        <taxon>Eukaryota</taxon>
        <taxon>Viridiplantae</taxon>
        <taxon>Streptophyta</taxon>
        <taxon>Embryophyta</taxon>
        <taxon>Tracheophyta</taxon>
        <taxon>Lycopodiopsida</taxon>
        <taxon>Lycopodiales</taxon>
        <taxon>Lycopodiaceae</taxon>
        <taxon>Lycopodioideae</taxon>
        <taxon>Diphasiastrum</taxon>
    </lineage>
</organism>
<protein>
    <submittedName>
        <fullName evidence="1">Uncharacterized protein</fullName>
    </submittedName>
</protein>
<gene>
    <name evidence="1" type="ORF">O6H91_17G074100</name>
</gene>
<name>A0ACC2B828_DIPCM</name>
<accession>A0ACC2B828</accession>
<dbReference type="Proteomes" id="UP001162992">
    <property type="component" value="Chromosome 17"/>
</dbReference>
<dbReference type="EMBL" id="CM055108">
    <property type="protein sequence ID" value="KAJ7525915.1"/>
    <property type="molecule type" value="Genomic_DNA"/>
</dbReference>
<proteinExistence type="predicted"/>
<comment type="caution">
    <text evidence="1">The sequence shown here is derived from an EMBL/GenBank/DDBJ whole genome shotgun (WGS) entry which is preliminary data.</text>
</comment>
<sequence>MTFLLNLSQYDIRSVRTFSWRRWTRLLPCNLCGLFFFLSAPFGFGKVHVIFLCGFNTHLPHTPPPPFFYVCLLVFKMSTIGKVLGVGLEPLFRIQHIFHSH</sequence>
<evidence type="ECO:0000313" key="1">
    <source>
        <dbReference type="EMBL" id="KAJ7525915.1"/>
    </source>
</evidence>